<comment type="caution">
    <text evidence="1">The sequence shown here is derived from an EMBL/GenBank/DDBJ whole genome shotgun (WGS) entry which is preliminary data.</text>
</comment>
<dbReference type="EMBL" id="JAOQBH010000011">
    <property type="protein sequence ID" value="KAJ4129138.1"/>
    <property type="molecule type" value="Genomic_DNA"/>
</dbReference>
<proteinExistence type="predicted"/>
<evidence type="ECO:0000313" key="2">
    <source>
        <dbReference type="Proteomes" id="UP001152024"/>
    </source>
</evidence>
<gene>
    <name evidence="1" type="ORF">NW768_007671</name>
</gene>
<reference evidence="1" key="1">
    <citation type="submission" date="2022-09" db="EMBL/GenBank/DDBJ databases">
        <title>Fusarium specimens isolated from Avocado Roots.</title>
        <authorList>
            <person name="Stajich J."/>
            <person name="Roper C."/>
            <person name="Heimlech-Rivalta G."/>
        </authorList>
    </citation>
    <scope>NUCLEOTIDE SEQUENCE</scope>
    <source>
        <strain evidence="1">CF00095</strain>
    </source>
</reference>
<protein>
    <submittedName>
        <fullName evidence="1">Uncharacterized protein</fullName>
    </submittedName>
</protein>
<dbReference type="Proteomes" id="UP001152024">
    <property type="component" value="Unassembled WGS sequence"/>
</dbReference>
<sequence length="331" mass="38354">MLNRKIKYKVGFTDWNPWKQPVIHFIKPDTNPNVIREDLRKRSFDEYDATLAAELEDGFEIKEEAASQRIWGSKIFNSPNPSEMVRRVLRCRDPKDPGCPGDGNWDFTLGLGLPKRIGATFHQNENGHITVTSFAMAEAMHLGSLVLGVDAPNCEVKDEFKCWSAHDWKIYASVDRLDEHYEDLCKNIEQAKHEVRWEYSKRHDEGIPQEHELRISLSKEMADYDESECIDSMKKLIHNRDTNRKMNWKSGGMYVRDDGAYIRDQSNVNVSSLTTARVWCRDLQGLVSCSLQIVHHRRRGLLDLELWAADDATLYGCVLWIRDWLMGVQVL</sequence>
<evidence type="ECO:0000313" key="1">
    <source>
        <dbReference type="EMBL" id="KAJ4129138.1"/>
    </source>
</evidence>
<accession>A0ABQ8R8K1</accession>
<organism evidence="1 2">
    <name type="scientific">Fusarium equiseti</name>
    <name type="common">Fusarium scirpi</name>
    <dbReference type="NCBI Taxonomy" id="61235"/>
    <lineage>
        <taxon>Eukaryota</taxon>
        <taxon>Fungi</taxon>
        <taxon>Dikarya</taxon>
        <taxon>Ascomycota</taxon>
        <taxon>Pezizomycotina</taxon>
        <taxon>Sordariomycetes</taxon>
        <taxon>Hypocreomycetidae</taxon>
        <taxon>Hypocreales</taxon>
        <taxon>Nectriaceae</taxon>
        <taxon>Fusarium</taxon>
        <taxon>Fusarium incarnatum-equiseti species complex</taxon>
    </lineage>
</organism>
<dbReference type="Pfam" id="PF18647">
    <property type="entry name" value="Fungal_lectin_2"/>
    <property type="match status" value="1"/>
</dbReference>
<keyword evidence="2" id="KW-1185">Reference proteome</keyword>
<name>A0ABQ8R8K1_FUSEQ</name>